<evidence type="ECO:0000313" key="1">
    <source>
        <dbReference type="EMBL" id="VTR94028.1"/>
    </source>
</evidence>
<name>A0A6P2CY22_9BACT</name>
<dbReference type="Proteomes" id="UP000464178">
    <property type="component" value="Chromosome"/>
</dbReference>
<evidence type="ECO:0000313" key="2">
    <source>
        <dbReference type="Proteomes" id="UP000464178"/>
    </source>
</evidence>
<organism evidence="1 2">
    <name type="scientific">Gemmata massiliana</name>
    <dbReference type="NCBI Taxonomy" id="1210884"/>
    <lineage>
        <taxon>Bacteria</taxon>
        <taxon>Pseudomonadati</taxon>
        <taxon>Planctomycetota</taxon>
        <taxon>Planctomycetia</taxon>
        <taxon>Gemmatales</taxon>
        <taxon>Gemmataceae</taxon>
        <taxon>Gemmata</taxon>
    </lineage>
</organism>
<accession>A0A6P2CY22</accession>
<dbReference type="AlphaFoldDB" id="A0A6P2CY22"/>
<keyword evidence="2" id="KW-1185">Reference proteome</keyword>
<dbReference type="RefSeq" id="WP_162668653.1">
    <property type="nucleotide sequence ID" value="NZ_LR593886.1"/>
</dbReference>
<protein>
    <submittedName>
        <fullName evidence="1">Uncharacterized protein</fullName>
    </submittedName>
</protein>
<sequence>MPGRRAEAGAALLWKQSAPADAVATPGRKVLTSYPMTAAPLDWCQSPDSHSCRLTPLSPDGP</sequence>
<dbReference type="EMBL" id="LR593886">
    <property type="protein sequence ID" value="VTR94028.1"/>
    <property type="molecule type" value="Genomic_DNA"/>
</dbReference>
<proteinExistence type="predicted"/>
<dbReference type="KEGG" id="gms:SOIL9_36860"/>
<gene>
    <name evidence="1" type="ORF">SOIL9_36860</name>
</gene>
<reference evidence="1 2" key="1">
    <citation type="submission" date="2019-05" db="EMBL/GenBank/DDBJ databases">
        <authorList>
            <consortium name="Science for Life Laboratories"/>
        </authorList>
    </citation>
    <scope>NUCLEOTIDE SEQUENCE [LARGE SCALE GENOMIC DNA]</scope>
    <source>
        <strain evidence="1">Soil9</strain>
    </source>
</reference>